<comment type="caution">
    <text evidence="13">The sequence shown here is derived from an EMBL/GenBank/DDBJ whole genome shotgun (WGS) entry which is preliminary data.</text>
</comment>
<accession>A0AAV6VM20</accession>
<dbReference type="GO" id="GO:0000978">
    <property type="term" value="F:RNA polymerase II cis-regulatory region sequence-specific DNA binding"/>
    <property type="evidence" value="ECO:0007669"/>
    <property type="project" value="TreeGrafter"/>
</dbReference>
<dbReference type="SMART" id="SM00355">
    <property type="entry name" value="ZnF_C2H2"/>
    <property type="match status" value="2"/>
</dbReference>
<organism evidence="13 14">
    <name type="scientific">Oedothorax gibbosus</name>
    <dbReference type="NCBI Taxonomy" id="931172"/>
    <lineage>
        <taxon>Eukaryota</taxon>
        <taxon>Metazoa</taxon>
        <taxon>Ecdysozoa</taxon>
        <taxon>Arthropoda</taxon>
        <taxon>Chelicerata</taxon>
        <taxon>Arachnida</taxon>
        <taxon>Araneae</taxon>
        <taxon>Araneomorphae</taxon>
        <taxon>Entelegynae</taxon>
        <taxon>Araneoidea</taxon>
        <taxon>Linyphiidae</taxon>
        <taxon>Erigoninae</taxon>
        <taxon>Oedothorax</taxon>
    </lineage>
</organism>
<protein>
    <recommendedName>
        <fullName evidence="12">C2H2-type domain-containing protein</fullName>
    </recommendedName>
</protein>
<evidence type="ECO:0000256" key="5">
    <source>
        <dbReference type="ARBA" id="ARBA00022833"/>
    </source>
</evidence>
<keyword evidence="6" id="KW-0805">Transcription regulation</keyword>
<dbReference type="GO" id="GO:0008270">
    <property type="term" value="F:zinc ion binding"/>
    <property type="evidence" value="ECO:0007669"/>
    <property type="project" value="UniProtKB-KW"/>
</dbReference>
<dbReference type="PROSITE" id="PS50157">
    <property type="entry name" value="ZINC_FINGER_C2H2_2"/>
    <property type="match status" value="2"/>
</dbReference>
<dbReference type="Pfam" id="PF00096">
    <property type="entry name" value="zf-C2H2"/>
    <property type="match status" value="2"/>
</dbReference>
<sequence length="283" mass="32128">MDLNTSDSRGQQSLSSPDKVISPFTTPGDTSDRNFLPSTSSGCNPKLLYFTPVPVIRHTDAVAKRKLTFCVPSVNCDLTLQSNVEESSTVHLGSVTNRPLRGRPSAKDIKELHRLRAVSKFKCTECPMGFQRKKSLATHMLTHCAEKRHDCSYPECGKRFTQFSHLTTHWRVHTREKPFVCTAQNCNSRSTFKRGKCVYHPGKNLIRQDETPEKIVERLSSNQENMSETEVTWVMEHITKKQIGTATTPQEDPLDVLIGARYLMFYINNCHAKVQNEKLGMVR</sequence>
<evidence type="ECO:0000313" key="14">
    <source>
        <dbReference type="Proteomes" id="UP000827092"/>
    </source>
</evidence>
<keyword evidence="9" id="KW-0539">Nucleus</keyword>
<evidence type="ECO:0000256" key="10">
    <source>
        <dbReference type="PROSITE-ProRule" id="PRU00042"/>
    </source>
</evidence>
<evidence type="ECO:0000256" key="2">
    <source>
        <dbReference type="ARBA" id="ARBA00022723"/>
    </source>
</evidence>
<feature type="domain" description="C2H2-type" evidence="12">
    <location>
        <begin position="121"/>
        <end position="148"/>
    </location>
</feature>
<reference evidence="13 14" key="1">
    <citation type="journal article" date="2022" name="Nat. Ecol. Evol.">
        <title>A masculinizing supergene underlies an exaggerated male reproductive morph in a spider.</title>
        <authorList>
            <person name="Hendrickx F."/>
            <person name="De Corte Z."/>
            <person name="Sonet G."/>
            <person name="Van Belleghem S.M."/>
            <person name="Kostlbacher S."/>
            <person name="Vangestel C."/>
        </authorList>
    </citation>
    <scope>NUCLEOTIDE SEQUENCE [LARGE SCALE GENOMIC DNA]</scope>
    <source>
        <strain evidence="13">W744_W776</strain>
    </source>
</reference>
<gene>
    <name evidence="13" type="ORF">JTE90_014520</name>
</gene>
<evidence type="ECO:0000256" key="3">
    <source>
        <dbReference type="ARBA" id="ARBA00022737"/>
    </source>
</evidence>
<dbReference type="InterPro" id="IPR013087">
    <property type="entry name" value="Znf_C2H2_type"/>
</dbReference>
<evidence type="ECO:0000256" key="6">
    <source>
        <dbReference type="ARBA" id="ARBA00023015"/>
    </source>
</evidence>
<dbReference type="EMBL" id="JAFNEN010000064">
    <property type="protein sequence ID" value="KAG8196788.1"/>
    <property type="molecule type" value="Genomic_DNA"/>
</dbReference>
<evidence type="ECO:0000256" key="8">
    <source>
        <dbReference type="ARBA" id="ARBA00023163"/>
    </source>
</evidence>
<dbReference type="GO" id="GO:0000785">
    <property type="term" value="C:chromatin"/>
    <property type="evidence" value="ECO:0007669"/>
    <property type="project" value="TreeGrafter"/>
</dbReference>
<evidence type="ECO:0000313" key="13">
    <source>
        <dbReference type="EMBL" id="KAG8196788.1"/>
    </source>
</evidence>
<keyword evidence="3" id="KW-0677">Repeat</keyword>
<dbReference type="Proteomes" id="UP000827092">
    <property type="component" value="Unassembled WGS sequence"/>
</dbReference>
<feature type="region of interest" description="Disordered" evidence="11">
    <location>
        <begin position="1"/>
        <end position="38"/>
    </location>
</feature>
<keyword evidence="2" id="KW-0479">Metal-binding</keyword>
<dbReference type="PROSITE" id="PS00028">
    <property type="entry name" value="ZINC_FINGER_C2H2_1"/>
    <property type="match status" value="2"/>
</dbReference>
<feature type="compositionally biased region" description="Polar residues" evidence="11">
    <location>
        <begin position="1"/>
        <end position="16"/>
    </location>
</feature>
<dbReference type="AlphaFoldDB" id="A0AAV6VM20"/>
<dbReference type="PANTHER" id="PTHR14003:SF19">
    <property type="entry name" value="YY2 TRANSCRIPTION FACTOR"/>
    <property type="match status" value="1"/>
</dbReference>
<feature type="domain" description="C2H2-type" evidence="12">
    <location>
        <begin position="149"/>
        <end position="178"/>
    </location>
</feature>
<evidence type="ECO:0000256" key="11">
    <source>
        <dbReference type="SAM" id="MobiDB-lite"/>
    </source>
</evidence>
<name>A0AAV6VM20_9ARAC</name>
<dbReference type="PANTHER" id="PTHR14003">
    <property type="entry name" value="TRANSCRIPTIONAL REPRESSOR PROTEIN YY"/>
    <property type="match status" value="1"/>
</dbReference>
<evidence type="ECO:0000259" key="12">
    <source>
        <dbReference type="PROSITE" id="PS50157"/>
    </source>
</evidence>
<proteinExistence type="predicted"/>
<dbReference type="Gene3D" id="3.30.160.60">
    <property type="entry name" value="Classic Zinc Finger"/>
    <property type="match status" value="2"/>
</dbReference>
<evidence type="ECO:0000256" key="4">
    <source>
        <dbReference type="ARBA" id="ARBA00022771"/>
    </source>
</evidence>
<dbReference type="GO" id="GO:0005667">
    <property type="term" value="C:transcription regulator complex"/>
    <property type="evidence" value="ECO:0007669"/>
    <property type="project" value="TreeGrafter"/>
</dbReference>
<dbReference type="SUPFAM" id="SSF57667">
    <property type="entry name" value="beta-beta-alpha zinc fingers"/>
    <property type="match status" value="1"/>
</dbReference>
<keyword evidence="7" id="KW-0238">DNA-binding</keyword>
<keyword evidence="4 10" id="KW-0863">Zinc-finger</keyword>
<dbReference type="InterPro" id="IPR036236">
    <property type="entry name" value="Znf_C2H2_sf"/>
</dbReference>
<dbReference type="GO" id="GO:0000981">
    <property type="term" value="F:DNA-binding transcription factor activity, RNA polymerase II-specific"/>
    <property type="evidence" value="ECO:0007669"/>
    <property type="project" value="TreeGrafter"/>
</dbReference>
<dbReference type="FunFam" id="3.30.160.60:FF:000322">
    <property type="entry name" value="GDNF-inducible zinc finger protein 1"/>
    <property type="match status" value="1"/>
</dbReference>
<evidence type="ECO:0000256" key="9">
    <source>
        <dbReference type="ARBA" id="ARBA00023242"/>
    </source>
</evidence>
<comment type="subcellular location">
    <subcellularLocation>
        <location evidence="1">Nucleus</location>
    </subcellularLocation>
</comment>
<dbReference type="GO" id="GO:0031519">
    <property type="term" value="C:PcG protein complex"/>
    <property type="evidence" value="ECO:0007669"/>
    <property type="project" value="TreeGrafter"/>
</dbReference>
<keyword evidence="8" id="KW-0804">Transcription</keyword>
<evidence type="ECO:0000256" key="1">
    <source>
        <dbReference type="ARBA" id="ARBA00004123"/>
    </source>
</evidence>
<keyword evidence="14" id="KW-1185">Reference proteome</keyword>
<evidence type="ECO:0000256" key="7">
    <source>
        <dbReference type="ARBA" id="ARBA00023125"/>
    </source>
</evidence>
<keyword evidence="5" id="KW-0862">Zinc</keyword>